<feature type="non-terminal residue" evidence="11">
    <location>
        <position position="1"/>
    </location>
</feature>
<dbReference type="InterPro" id="IPR002156">
    <property type="entry name" value="RNaseH_domain"/>
</dbReference>
<dbReference type="InterPro" id="IPR041588">
    <property type="entry name" value="Integrase_H2C2"/>
</dbReference>
<reference evidence="11" key="1">
    <citation type="submission" date="2018-05" db="EMBL/GenBank/DDBJ databases">
        <title>Draft genome of Mucuna pruriens seed.</title>
        <authorList>
            <person name="Nnadi N.E."/>
            <person name="Vos R."/>
            <person name="Hasami M.H."/>
            <person name="Devisetty U.K."/>
            <person name="Aguiy J.C."/>
        </authorList>
    </citation>
    <scope>NUCLEOTIDE SEQUENCE [LARGE SCALE GENOMIC DNA]</scope>
    <source>
        <strain evidence="11">JCA_2017</strain>
    </source>
</reference>
<keyword evidence="6" id="KW-0511">Multifunctional enzyme</keyword>
<dbReference type="InterPro" id="IPR021109">
    <property type="entry name" value="Peptidase_aspartic_dom_sf"/>
</dbReference>
<feature type="region of interest" description="Disordered" evidence="7">
    <location>
        <begin position="193"/>
        <end position="239"/>
    </location>
</feature>
<dbReference type="PANTHER" id="PTHR37984:SF5">
    <property type="entry name" value="PROTEIN NYNRIN-LIKE"/>
    <property type="match status" value="1"/>
</dbReference>
<keyword evidence="4" id="KW-0378">Hydrolase</keyword>
<dbReference type="InterPro" id="IPR005162">
    <property type="entry name" value="Retrotrans_gag_dom"/>
</dbReference>
<dbReference type="Gene3D" id="3.30.420.10">
    <property type="entry name" value="Ribonuclease H-like superfamily/Ribonuclease H"/>
    <property type="match status" value="2"/>
</dbReference>
<dbReference type="GO" id="GO:0016779">
    <property type="term" value="F:nucleotidyltransferase activity"/>
    <property type="evidence" value="ECO:0007669"/>
    <property type="project" value="UniProtKB-KW"/>
</dbReference>
<dbReference type="InterPro" id="IPR012337">
    <property type="entry name" value="RNaseH-like_sf"/>
</dbReference>
<dbReference type="Pfam" id="PF13456">
    <property type="entry name" value="RVT_3"/>
    <property type="match status" value="1"/>
</dbReference>
<keyword evidence="1" id="KW-0808">Transferase</keyword>
<dbReference type="InterPro" id="IPR000477">
    <property type="entry name" value="RT_dom"/>
</dbReference>
<dbReference type="Gene3D" id="3.10.10.10">
    <property type="entry name" value="HIV Type 1 Reverse Transcriptase, subunit A, domain 1"/>
    <property type="match status" value="1"/>
</dbReference>
<dbReference type="Pfam" id="PF17919">
    <property type="entry name" value="RT_RNaseH_2"/>
    <property type="match status" value="1"/>
</dbReference>
<dbReference type="CDD" id="cd01647">
    <property type="entry name" value="RT_LTR"/>
    <property type="match status" value="1"/>
</dbReference>
<feature type="domain" description="RNase H type-1" evidence="9">
    <location>
        <begin position="924"/>
        <end position="1053"/>
    </location>
</feature>
<dbReference type="InterPro" id="IPR043502">
    <property type="entry name" value="DNA/RNA_pol_sf"/>
</dbReference>
<keyword evidence="2" id="KW-0548">Nucleotidyltransferase</keyword>
<dbReference type="OrthoDB" id="2016287at2759"/>
<dbReference type="EMBL" id="QJKJ01003212">
    <property type="protein sequence ID" value="RDX99511.1"/>
    <property type="molecule type" value="Genomic_DNA"/>
</dbReference>
<evidence type="ECO:0000256" key="3">
    <source>
        <dbReference type="ARBA" id="ARBA00022722"/>
    </source>
</evidence>
<dbReference type="SUPFAM" id="SSF56672">
    <property type="entry name" value="DNA/RNA polymerases"/>
    <property type="match status" value="1"/>
</dbReference>
<dbReference type="Pfam" id="PF17921">
    <property type="entry name" value="Integrase_H2C2"/>
    <property type="match status" value="1"/>
</dbReference>
<keyword evidence="4" id="KW-0255">Endonuclease</keyword>
<dbReference type="GO" id="GO:0003676">
    <property type="term" value="F:nucleic acid binding"/>
    <property type="evidence" value="ECO:0007669"/>
    <property type="project" value="InterPro"/>
</dbReference>
<dbReference type="Gene3D" id="3.10.20.370">
    <property type="match status" value="1"/>
</dbReference>
<dbReference type="InterPro" id="IPR041577">
    <property type="entry name" value="RT_RNaseH_2"/>
</dbReference>
<dbReference type="PROSITE" id="PS50879">
    <property type="entry name" value="RNASE_H_1"/>
    <property type="match status" value="1"/>
</dbReference>
<dbReference type="PROSITE" id="PS50878">
    <property type="entry name" value="RT_POL"/>
    <property type="match status" value="1"/>
</dbReference>
<dbReference type="CDD" id="cd09279">
    <property type="entry name" value="RNase_HI_like"/>
    <property type="match status" value="1"/>
</dbReference>
<dbReference type="GO" id="GO:0006310">
    <property type="term" value="P:DNA recombination"/>
    <property type="evidence" value="ECO:0007669"/>
    <property type="project" value="UniProtKB-KW"/>
</dbReference>
<evidence type="ECO:0000256" key="7">
    <source>
        <dbReference type="SAM" id="MobiDB-lite"/>
    </source>
</evidence>
<evidence type="ECO:0000256" key="1">
    <source>
        <dbReference type="ARBA" id="ARBA00022679"/>
    </source>
</evidence>
<dbReference type="PANTHER" id="PTHR37984">
    <property type="entry name" value="PROTEIN CBG26694"/>
    <property type="match status" value="1"/>
</dbReference>
<dbReference type="InterPro" id="IPR043128">
    <property type="entry name" value="Rev_trsase/Diguanyl_cyclase"/>
</dbReference>
<evidence type="ECO:0000259" key="8">
    <source>
        <dbReference type="PROSITE" id="PS50878"/>
    </source>
</evidence>
<keyword evidence="3" id="KW-0540">Nuclease</keyword>
<evidence type="ECO:0000313" key="11">
    <source>
        <dbReference type="EMBL" id="RDX99511.1"/>
    </source>
</evidence>
<organism evidence="11 12">
    <name type="scientific">Mucuna pruriens</name>
    <name type="common">Velvet bean</name>
    <name type="synonym">Dolichos pruriens</name>
    <dbReference type="NCBI Taxonomy" id="157652"/>
    <lineage>
        <taxon>Eukaryota</taxon>
        <taxon>Viridiplantae</taxon>
        <taxon>Streptophyta</taxon>
        <taxon>Embryophyta</taxon>
        <taxon>Tracheophyta</taxon>
        <taxon>Spermatophyta</taxon>
        <taxon>Magnoliopsida</taxon>
        <taxon>eudicotyledons</taxon>
        <taxon>Gunneridae</taxon>
        <taxon>Pentapetalae</taxon>
        <taxon>rosids</taxon>
        <taxon>fabids</taxon>
        <taxon>Fabales</taxon>
        <taxon>Fabaceae</taxon>
        <taxon>Papilionoideae</taxon>
        <taxon>50 kb inversion clade</taxon>
        <taxon>NPAAA clade</taxon>
        <taxon>indigoferoid/millettioid clade</taxon>
        <taxon>Phaseoleae</taxon>
        <taxon>Mucuna</taxon>
    </lineage>
</organism>
<dbReference type="Gene3D" id="2.40.70.10">
    <property type="entry name" value="Acid Proteases"/>
    <property type="match status" value="1"/>
</dbReference>
<evidence type="ECO:0000313" key="12">
    <source>
        <dbReference type="Proteomes" id="UP000257109"/>
    </source>
</evidence>
<proteinExistence type="predicted"/>
<feature type="compositionally biased region" description="Polar residues" evidence="7">
    <location>
        <begin position="213"/>
        <end position="236"/>
    </location>
</feature>
<evidence type="ECO:0000256" key="2">
    <source>
        <dbReference type="ARBA" id="ARBA00022695"/>
    </source>
</evidence>
<feature type="region of interest" description="Disordered" evidence="7">
    <location>
        <begin position="14"/>
        <end position="33"/>
    </location>
</feature>
<dbReference type="Pfam" id="PF00665">
    <property type="entry name" value="rve"/>
    <property type="match status" value="1"/>
</dbReference>
<keyword evidence="12" id="KW-1185">Reference proteome</keyword>
<name>A0A371H9R3_MUCPR</name>
<accession>A0A371H9R3</accession>
<evidence type="ECO:0000259" key="9">
    <source>
        <dbReference type="PROSITE" id="PS50879"/>
    </source>
</evidence>
<evidence type="ECO:0000256" key="6">
    <source>
        <dbReference type="ARBA" id="ARBA00023268"/>
    </source>
</evidence>
<dbReference type="InterPro" id="IPR001584">
    <property type="entry name" value="Integrase_cat-core"/>
</dbReference>
<evidence type="ECO:0000256" key="4">
    <source>
        <dbReference type="ARBA" id="ARBA00022759"/>
    </source>
</evidence>
<dbReference type="InterPro" id="IPR036397">
    <property type="entry name" value="RNaseH_sf"/>
</dbReference>
<evidence type="ECO:0000259" key="10">
    <source>
        <dbReference type="PROSITE" id="PS50994"/>
    </source>
</evidence>
<feature type="domain" description="Integrase catalytic" evidence="10">
    <location>
        <begin position="1207"/>
        <end position="1340"/>
    </location>
</feature>
<feature type="domain" description="Reverse transcriptase" evidence="8">
    <location>
        <begin position="526"/>
        <end position="705"/>
    </location>
</feature>
<feature type="compositionally biased region" description="Polar residues" evidence="7">
    <location>
        <begin position="22"/>
        <end position="32"/>
    </location>
</feature>
<gene>
    <name evidence="11" type="primary">pol</name>
    <name evidence="11" type="ORF">CR513_17434</name>
</gene>
<dbReference type="GO" id="GO:0004523">
    <property type="term" value="F:RNA-DNA hybrid ribonuclease activity"/>
    <property type="evidence" value="ECO:0007669"/>
    <property type="project" value="InterPro"/>
</dbReference>
<dbReference type="InterPro" id="IPR050951">
    <property type="entry name" value="Retrovirus_Pol_polyprotein"/>
</dbReference>
<dbReference type="CDD" id="cd00303">
    <property type="entry name" value="retropepsin_like"/>
    <property type="match status" value="1"/>
</dbReference>
<dbReference type="SUPFAM" id="SSF53098">
    <property type="entry name" value="Ribonuclease H-like"/>
    <property type="match status" value="2"/>
</dbReference>
<dbReference type="GO" id="GO:0015074">
    <property type="term" value="P:DNA integration"/>
    <property type="evidence" value="ECO:0007669"/>
    <property type="project" value="InterPro"/>
</dbReference>
<dbReference type="Pfam" id="PF03732">
    <property type="entry name" value="Retrotrans_gag"/>
    <property type="match status" value="1"/>
</dbReference>
<sequence length="1340" mass="150887">ERAEELQQQLEAIKEAHGREAPTQQETSQSFWGQPFSKEIDETRVPPNFREIMLEPFDGSQDPHAHLQAFQAQMYISGGNDKLSCKLFPGTLRGVAMQWMTTLPPRTIQTFNDLADAFTSQFAANKKKQLEVADLFDIKQSREESLKSYLARFNTATVRFHRTMGHSTEACWTLKTRIEQLIQGGRLTQYVNTQRQWTRGEGSQDRGRSRSRQNSPTPHKGVISTTVGGAQTSPPQYSRPRVEVQAILTGANVTPLGKRMTGPTITFTKEDCRRQDTGSDEPMVISVTAKQYKVERVLVDQGSSANILYWITAQKLGVGDLTRCEGVLYGFAGERVPIMGTVEIETTFGDKSGAKTIPVTYTVVNSEASYNIIMGRPALNRLEVVVFTYHLCMKFPVGRTVATVWADVTAARKCYEDSLKIELGAQEDKVNVLDIDLDPRYFSEEKGPHPVGDLKKLQIGTSADQKTHIDTTLDEKEEELLVSTLQKNADVFAWTAKDMPGLDPHFIKQGEEKRTAIREEVEKLLAAGFVREVQYPTWLANVVMVKKANGRWRMCTDYTDLNKACPKDPYPLPNIDRLVDGVSGQALLSFMDAYSGYNQIRMHLDDEEKTAFITEAGAFCYKVMPFGLKNAGATYQHLMDKVFKEIIGRDMDVYVDDMVVKSSQTETHFHTLEQVFSILRKNQLRLNPEKCSFGVKAGKFLGFMLTERGIEANPDKCQAIISMRSPQNLKEVQQLMGKVAALSRFIPRSAETAIPIFGALKKGRFTWTDECEEAFKRLKTTLSTPPILTRPTPGTPLHLYLSASEKAISSVLMQEREGEQRPVYFISKVMQGPETRYSKMDKVALALVTTSRRLRPYFQNFEIIVKTDLPIRQVLGKPDLAGRMVAWSVQLSEFDITFESRGQVRAQALADFVVEMTPAADKDEEGEWFLSVDGSSNHTGSGAGVILEGPIGAFIEQSLHFEFRASNNQAEYEALLAGIKLAKEMGAKRLTVKSDSKLVTGQVNGDYQAKDHRLAKYRERAASTASSFDKFTLLHVPREQNERADLLAKLASTQKRGQQKTVIHEKLDLPAIERPEVLNINNRTTWMTPIFDYLQGGGPNDPEGIQKIAKEAAKYTILGQQLYRRGFSFPLLWCLDEEDSSYVLREVHEGICDTHIGGRALASKIARAGYYWPTLKRDCMDYVKKCDKCQKFAEGHKAPPESLHHVISPWPFFKWGVDIFGPFSPAPGQVKFLIVAVDYFIKWIEAELVATITAERVKKFYWKKIVCRFGIPAEIVSDNETQFASKVTAEFCQGLKIKQVFTSVEHPQSNGQAEAANKVILRGLRRRLEEAKGRWAEELH</sequence>
<protein>
    <submittedName>
        <fullName evidence="11">Retrovirus-related Pol polyprotein</fullName>
    </submittedName>
</protein>
<evidence type="ECO:0000256" key="5">
    <source>
        <dbReference type="ARBA" id="ARBA00023172"/>
    </source>
</evidence>
<dbReference type="Pfam" id="PF00078">
    <property type="entry name" value="RVT_1"/>
    <property type="match status" value="1"/>
</dbReference>
<dbReference type="PROSITE" id="PS50994">
    <property type="entry name" value="INTEGRASE"/>
    <property type="match status" value="1"/>
</dbReference>
<comment type="caution">
    <text evidence="11">The sequence shown here is derived from an EMBL/GenBank/DDBJ whole genome shotgun (WGS) entry which is preliminary data.</text>
</comment>
<dbReference type="Proteomes" id="UP000257109">
    <property type="component" value="Unassembled WGS sequence"/>
</dbReference>
<dbReference type="Gene3D" id="1.10.340.70">
    <property type="match status" value="1"/>
</dbReference>
<dbReference type="Gene3D" id="3.30.70.270">
    <property type="match status" value="2"/>
</dbReference>
<keyword evidence="5" id="KW-0233">DNA recombination</keyword>